<comment type="caution">
    <text evidence="3">The sequence shown here is derived from an EMBL/GenBank/DDBJ whole genome shotgun (WGS) entry which is preliminary data.</text>
</comment>
<keyword evidence="4" id="KW-1185">Reference proteome</keyword>
<name>K9E970_9LACT</name>
<dbReference type="SUPFAM" id="SSF55194">
    <property type="entry name" value="Ribosome recycling factor, RRF"/>
    <property type="match status" value="1"/>
</dbReference>
<dbReference type="OrthoDB" id="2166198at2"/>
<organism evidence="3 4">
    <name type="scientific">Alloiococcus otitis ATCC 51267</name>
    <dbReference type="NCBI Taxonomy" id="883081"/>
    <lineage>
        <taxon>Bacteria</taxon>
        <taxon>Bacillati</taxon>
        <taxon>Bacillota</taxon>
        <taxon>Bacilli</taxon>
        <taxon>Lactobacillales</taxon>
        <taxon>Carnobacteriaceae</taxon>
        <taxon>Alloiococcus</taxon>
    </lineage>
</organism>
<evidence type="ECO:0000256" key="2">
    <source>
        <dbReference type="SAM" id="SignalP"/>
    </source>
</evidence>
<sequence>MPKVSLSKTIFLTAGAALGALLFAPKSGKELRKDLKKEAKRLGGEAKVYANNLKDDFDEAYQEAKVQAQEEKEEAAKQEEELARTIAEIEQELEERDQVTRQDDQGDLNRVPDNVLEDLDLGDTKNTSQEPHQDQVVPRGELDEALDDQDLEDDPSFQANPE</sequence>
<dbReference type="AlphaFoldDB" id="K9E970"/>
<dbReference type="EMBL" id="AGXA01000016">
    <property type="protein sequence ID" value="EKU93774.1"/>
    <property type="molecule type" value="Genomic_DNA"/>
</dbReference>
<dbReference type="InterPro" id="IPR036191">
    <property type="entry name" value="RRF_sf"/>
</dbReference>
<gene>
    <name evidence="3" type="ORF">HMPREF9698_00722</name>
</gene>
<keyword evidence="2" id="KW-0732">Signal</keyword>
<dbReference type="HOGENOM" id="CLU_1631894_0_0_9"/>
<feature type="signal peptide" evidence="2">
    <location>
        <begin position="1"/>
        <end position="19"/>
    </location>
</feature>
<feature type="chain" id="PRO_5038826970" description="YtxH domain-containing protein" evidence="2">
    <location>
        <begin position="20"/>
        <end position="162"/>
    </location>
</feature>
<feature type="region of interest" description="Disordered" evidence="1">
    <location>
        <begin position="93"/>
        <end position="162"/>
    </location>
</feature>
<evidence type="ECO:0000256" key="1">
    <source>
        <dbReference type="SAM" id="MobiDB-lite"/>
    </source>
</evidence>
<dbReference type="PATRIC" id="fig|883081.3.peg.720"/>
<feature type="compositionally biased region" description="Acidic residues" evidence="1">
    <location>
        <begin position="143"/>
        <end position="155"/>
    </location>
</feature>
<evidence type="ECO:0000313" key="3">
    <source>
        <dbReference type="EMBL" id="EKU93774.1"/>
    </source>
</evidence>
<dbReference type="Proteomes" id="UP000009875">
    <property type="component" value="Unassembled WGS sequence"/>
</dbReference>
<dbReference type="InterPro" id="IPR052928">
    <property type="entry name" value="Desiccation-related_membrane"/>
</dbReference>
<evidence type="ECO:0008006" key="5">
    <source>
        <dbReference type="Google" id="ProtNLM"/>
    </source>
</evidence>
<dbReference type="Pfam" id="PF12732">
    <property type="entry name" value="YtxH"/>
    <property type="match status" value="1"/>
</dbReference>
<reference evidence="3 4" key="1">
    <citation type="submission" date="2012-09" db="EMBL/GenBank/DDBJ databases">
        <title>The Genome Sequence of Alloiococcus otitis ATCC 51267.</title>
        <authorList>
            <consortium name="The Broad Institute Genome Sequencing Platform"/>
            <person name="Earl A."/>
            <person name="Ward D."/>
            <person name="Feldgarden M."/>
            <person name="Gevers D."/>
            <person name="Huys G."/>
            <person name="Walker B."/>
            <person name="Young S.K."/>
            <person name="Zeng Q."/>
            <person name="Gargeya S."/>
            <person name="Fitzgerald M."/>
            <person name="Haas B."/>
            <person name="Abouelleil A."/>
            <person name="Alvarado L."/>
            <person name="Arachchi H.M."/>
            <person name="Berlin A.M."/>
            <person name="Chapman S.B."/>
            <person name="Goldberg J."/>
            <person name="Griggs A."/>
            <person name="Gujja S."/>
            <person name="Hansen M."/>
            <person name="Howarth C."/>
            <person name="Imamovic A."/>
            <person name="Larimer J."/>
            <person name="McCowen C."/>
            <person name="Montmayeur A."/>
            <person name="Murphy C."/>
            <person name="Neiman D."/>
            <person name="Pearson M."/>
            <person name="Priest M."/>
            <person name="Roberts A."/>
            <person name="Saif S."/>
            <person name="Shea T."/>
            <person name="Sisk P."/>
            <person name="Sykes S."/>
            <person name="Wortman J."/>
            <person name="Nusbaum C."/>
            <person name="Birren B."/>
        </authorList>
    </citation>
    <scope>NUCLEOTIDE SEQUENCE [LARGE SCALE GENOMIC DNA]</scope>
    <source>
        <strain evidence="3 4">ATCC 51267</strain>
    </source>
</reference>
<protein>
    <recommendedName>
        <fullName evidence="5">YtxH domain-containing protein</fullName>
    </recommendedName>
</protein>
<dbReference type="PANTHER" id="PTHR35792:SF2">
    <property type="entry name" value="GENERAL STRESS PROTEIN"/>
    <property type="match status" value="1"/>
</dbReference>
<proteinExistence type="predicted"/>
<dbReference type="PANTHER" id="PTHR35792">
    <property type="entry name" value="GENERAL STRESS PROTEIN"/>
    <property type="match status" value="1"/>
</dbReference>
<dbReference type="InterPro" id="IPR024623">
    <property type="entry name" value="YtxH"/>
</dbReference>
<dbReference type="eggNOG" id="COG4980">
    <property type="taxonomic scope" value="Bacteria"/>
</dbReference>
<evidence type="ECO:0000313" key="4">
    <source>
        <dbReference type="Proteomes" id="UP000009875"/>
    </source>
</evidence>
<accession>K9E970</accession>
<dbReference type="RefSeq" id="WP_003777447.1">
    <property type="nucleotide sequence ID" value="NZ_JH992958.1"/>
</dbReference>